<dbReference type="PANTHER" id="PTHR24348:SF22">
    <property type="entry name" value="NON-SPECIFIC SERINE_THREONINE PROTEIN KINASE"/>
    <property type="match status" value="1"/>
</dbReference>
<dbReference type="SUPFAM" id="SSF56112">
    <property type="entry name" value="Protein kinase-like (PK-like)"/>
    <property type="match status" value="1"/>
</dbReference>
<feature type="domain" description="Protein kinase" evidence="8">
    <location>
        <begin position="14"/>
        <end position="272"/>
    </location>
</feature>
<evidence type="ECO:0000256" key="5">
    <source>
        <dbReference type="ARBA" id="ARBA00022840"/>
    </source>
</evidence>
<evidence type="ECO:0000259" key="8">
    <source>
        <dbReference type="PROSITE" id="PS50011"/>
    </source>
</evidence>
<evidence type="ECO:0000256" key="2">
    <source>
        <dbReference type="ARBA" id="ARBA00022679"/>
    </source>
</evidence>
<dbReference type="PIRSF" id="PIRSF000654">
    <property type="entry name" value="Integrin-linked_kinase"/>
    <property type="match status" value="1"/>
</dbReference>
<evidence type="ECO:0000256" key="4">
    <source>
        <dbReference type="ARBA" id="ARBA00022777"/>
    </source>
</evidence>
<dbReference type="FunFam" id="1.10.510.10:FF:000571">
    <property type="entry name" value="Maternal embryonic leucine zipper kinase"/>
    <property type="match status" value="1"/>
</dbReference>
<comment type="similarity">
    <text evidence="7">Belongs to the protein kinase superfamily.</text>
</comment>
<dbReference type="PROSITE" id="PS00108">
    <property type="entry name" value="PROTEIN_KINASE_ST"/>
    <property type="match status" value="1"/>
</dbReference>
<dbReference type="InterPro" id="IPR045269">
    <property type="entry name" value="Atg1-like"/>
</dbReference>
<keyword evidence="4" id="KW-0418">Kinase</keyword>
<evidence type="ECO:0000256" key="3">
    <source>
        <dbReference type="ARBA" id="ARBA00022741"/>
    </source>
</evidence>
<dbReference type="PROSITE" id="PS50011">
    <property type="entry name" value="PROTEIN_KINASE_DOM"/>
    <property type="match status" value="1"/>
</dbReference>
<dbReference type="InterPro" id="IPR017441">
    <property type="entry name" value="Protein_kinase_ATP_BS"/>
</dbReference>
<reference evidence="9 10" key="1">
    <citation type="submission" date="2011-07" db="EMBL/GenBank/DDBJ databases">
        <authorList>
            <person name="Coyne R."/>
            <person name="Brami D."/>
            <person name="Johnson J."/>
            <person name="Hostetler J."/>
            <person name="Hannick L."/>
            <person name="Clark T."/>
            <person name="Cassidy-Hanley D."/>
            <person name="Inman J."/>
        </authorList>
    </citation>
    <scope>NUCLEOTIDE SEQUENCE [LARGE SCALE GENOMIC DNA]</scope>
    <source>
        <strain evidence="9 10">G5</strain>
    </source>
</reference>
<name>G0QK26_ICHMU</name>
<keyword evidence="10" id="KW-1185">Reference proteome</keyword>
<proteinExistence type="inferred from homology"/>
<keyword evidence="5 6" id="KW-0067">ATP-binding</keyword>
<feature type="binding site" evidence="6">
    <location>
        <position position="43"/>
    </location>
    <ligand>
        <name>ATP</name>
        <dbReference type="ChEBI" id="CHEBI:30616"/>
    </ligand>
</feature>
<protein>
    <recommendedName>
        <fullName evidence="8">Protein kinase domain-containing protein</fullName>
    </recommendedName>
</protein>
<dbReference type="PANTHER" id="PTHR24348">
    <property type="entry name" value="SERINE/THREONINE-PROTEIN KINASE UNC-51-RELATED"/>
    <property type="match status" value="1"/>
</dbReference>
<evidence type="ECO:0000256" key="6">
    <source>
        <dbReference type="PROSITE-ProRule" id="PRU10141"/>
    </source>
</evidence>
<keyword evidence="3 6" id="KW-0547">Nucleotide-binding</keyword>
<dbReference type="FunFam" id="3.30.200.20:FF:000042">
    <property type="entry name" value="Aurora kinase A"/>
    <property type="match status" value="1"/>
</dbReference>
<evidence type="ECO:0000256" key="1">
    <source>
        <dbReference type="ARBA" id="ARBA00011245"/>
    </source>
</evidence>
<dbReference type="InterPro" id="IPR011009">
    <property type="entry name" value="Kinase-like_dom_sf"/>
</dbReference>
<dbReference type="EMBL" id="GL983122">
    <property type="protein sequence ID" value="EGR34428.1"/>
    <property type="molecule type" value="Genomic_DNA"/>
</dbReference>
<dbReference type="InParanoid" id="G0QK26"/>
<keyword evidence="7" id="KW-0723">Serine/threonine-protein kinase</keyword>
<dbReference type="GO" id="GO:0005524">
    <property type="term" value="F:ATP binding"/>
    <property type="evidence" value="ECO:0007669"/>
    <property type="project" value="UniProtKB-UniRule"/>
</dbReference>
<evidence type="ECO:0000313" key="9">
    <source>
        <dbReference type="EMBL" id="EGR34428.1"/>
    </source>
</evidence>
<dbReference type="GO" id="GO:0016020">
    <property type="term" value="C:membrane"/>
    <property type="evidence" value="ECO:0007669"/>
    <property type="project" value="TreeGrafter"/>
</dbReference>
<dbReference type="GO" id="GO:0010506">
    <property type="term" value="P:regulation of autophagy"/>
    <property type="evidence" value="ECO:0007669"/>
    <property type="project" value="InterPro"/>
</dbReference>
<dbReference type="Pfam" id="PF00069">
    <property type="entry name" value="Pkinase"/>
    <property type="match status" value="1"/>
</dbReference>
<accession>G0QK26</accession>
<dbReference type="RefSeq" id="XP_004039732.1">
    <property type="nucleotide sequence ID" value="XM_004039684.1"/>
</dbReference>
<dbReference type="AlphaFoldDB" id="G0QK26"/>
<keyword evidence="2" id="KW-0808">Transferase</keyword>
<dbReference type="GO" id="GO:0005829">
    <property type="term" value="C:cytosol"/>
    <property type="evidence" value="ECO:0007669"/>
    <property type="project" value="TreeGrafter"/>
</dbReference>
<dbReference type="Gene3D" id="1.10.510.10">
    <property type="entry name" value="Transferase(Phosphotransferase) domain 1"/>
    <property type="match status" value="1"/>
</dbReference>
<dbReference type="InterPro" id="IPR008271">
    <property type="entry name" value="Ser/Thr_kinase_AS"/>
</dbReference>
<dbReference type="SMART" id="SM00220">
    <property type="entry name" value="S_TKc"/>
    <property type="match status" value="1"/>
</dbReference>
<gene>
    <name evidence="9" type="ORF">IMG5_011940</name>
</gene>
<dbReference type="OrthoDB" id="346907at2759"/>
<dbReference type="InterPro" id="IPR000719">
    <property type="entry name" value="Prot_kinase_dom"/>
</dbReference>
<dbReference type="Proteomes" id="UP000008983">
    <property type="component" value="Unassembled WGS sequence"/>
</dbReference>
<dbReference type="OMA" id="ENPWFIM"/>
<organism evidence="9 10">
    <name type="scientific">Ichthyophthirius multifiliis</name>
    <name type="common">White spot disease agent</name>
    <name type="synonym">Ich</name>
    <dbReference type="NCBI Taxonomy" id="5932"/>
    <lineage>
        <taxon>Eukaryota</taxon>
        <taxon>Sar</taxon>
        <taxon>Alveolata</taxon>
        <taxon>Ciliophora</taxon>
        <taxon>Intramacronucleata</taxon>
        <taxon>Oligohymenophorea</taxon>
        <taxon>Hymenostomatida</taxon>
        <taxon>Ophryoglenina</taxon>
        <taxon>Ichthyophthirius</taxon>
    </lineage>
</organism>
<dbReference type="GO" id="GO:0005776">
    <property type="term" value="C:autophagosome"/>
    <property type="evidence" value="ECO:0007669"/>
    <property type="project" value="TreeGrafter"/>
</dbReference>
<dbReference type="GO" id="GO:0000407">
    <property type="term" value="C:phagophore assembly site"/>
    <property type="evidence" value="ECO:0007669"/>
    <property type="project" value="TreeGrafter"/>
</dbReference>
<dbReference type="GeneID" id="14910624"/>
<dbReference type="PROSITE" id="PS00107">
    <property type="entry name" value="PROTEIN_KINASE_ATP"/>
    <property type="match status" value="1"/>
</dbReference>
<evidence type="ECO:0000313" key="10">
    <source>
        <dbReference type="Proteomes" id="UP000008983"/>
    </source>
</evidence>
<dbReference type="STRING" id="857967.G0QK26"/>
<evidence type="ECO:0000256" key="7">
    <source>
        <dbReference type="RuleBase" id="RU000304"/>
    </source>
</evidence>
<comment type="subunit">
    <text evidence="1">Monomer.</text>
</comment>
<dbReference type="GO" id="GO:0004674">
    <property type="term" value="F:protein serine/threonine kinase activity"/>
    <property type="evidence" value="ECO:0007669"/>
    <property type="project" value="UniProtKB-KW"/>
</dbReference>
<dbReference type="eggNOG" id="KOG0595">
    <property type="taxonomic scope" value="Eukaryota"/>
</dbReference>
<dbReference type="GO" id="GO:0000045">
    <property type="term" value="P:autophagosome assembly"/>
    <property type="evidence" value="ECO:0007669"/>
    <property type="project" value="TreeGrafter"/>
</dbReference>
<sequence length="289" mass="34175">MNKKNIKNIQNYQIYLDKILGKGTFGSVYEGKDTKLNRQVAVKQFHQKIQNKPEKIIPALKNEIKSMQILNHNNIVQLYQVTKTERNLYIIVEYCNEGNLENYIKKMKNIKEINALNLIKQMIDGYQCLYQNNIVHRDIKPENILLHNNVIKIADFGFSKVVEEMNDPVLLSFVGTPSYMSPQILQKQNYSSKTDIWSMGMIFYEILYQKKAWQGSGYFELLDNILKKDLTFPENTNVNIKWQNLISKMLQIDEKNRINFEQILEFFKEGNFQENQIQQQKQINLNDFD</sequence>